<evidence type="ECO:0000313" key="1">
    <source>
        <dbReference type="EMBL" id="CAG8586671.1"/>
    </source>
</evidence>
<dbReference type="EMBL" id="CAJVPU010008688">
    <property type="protein sequence ID" value="CAG8586671.1"/>
    <property type="molecule type" value="Genomic_DNA"/>
</dbReference>
<name>A0ACA9ME32_9GLOM</name>
<dbReference type="Proteomes" id="UP000789702">
    <property type="component" value="Unassembled WGS sequence"/>
</dbReference>
<comment type="caution">
    <text evidence="1">The sequence shown here is derived from an EMBL/GenBank/DDBJ whole genome shotgun (WGS) entry which is preliminary data.</text>
</comment>
<reference evidence="1" key="1">
    <citation type="submission" date="2021-06" db="EMBL/GenBank/DDBJ databases">
        <authorList>
            <person name="Kallberg Y."/>
            <person name="Tangrot J."/>
            <person name="Rosling A."/>
        </authorList>
    </citation>
    <scope>NUCLEOTIDE SEQUENCE</scope>
    <source>
        <strain evidence="1">IL203A</strain>
    </source>
</reference>
<accession>A0ACA9ME32</accession>
<protein>
    <submittedName>
        <fullName evidence="1">3520_t:CDS:1</fullName>
    </submittedName>
</protein>
<proteinExistence type="predicted"/>
<organism evidence="1 2">
    <name type="scientific">Dentiscutata heterogama</name>
    <dbReference type="NCBI Taxonomy" id="1316150"/>
    <lineage>
        <taxon>Eukaryota</taxon>
        <taxon>Fungi</taxon>
        <taxon>Fungi incertae sedis</taxon>
        <taxon>Mucoromycota</taxon>
        <taxon>Glomeromycotina</taxon>
        <taxon>Glomeromycetes</taxon>
        <taxon>Diversisporales</taxon>
        <taxon>Gigasporaceae</taxon>
        <taxon>Dentiscutata</taxon>
    </lineage>
</organism>
<feature type="non-terminal residue" evidence="1">
    <location>
        <position position="151"/>
    </location>
</feature>
<feature type="non-terminal residue" evidence="1">
    <location>
        <position position="1"/>
    </location>
</feature>
<keyword evidence="2" id="KW-1185">Reference proteome</keyword>
<evidence type="ECO:0000313" key="2">
    <source>
        <dbReference type="Proteomes" id="UP000789702"/>
    </source>
</evidence>
<gene>
    <name evidence="1" type="ORF">DHETER_LOCUS6694</name>
</gene>
<sequence length="151" mass="17419">NNGVSELDLQSFSRHRSRESLAEYCKISNDQHITNTAMLIPFSFEDLDLDEYDYGNRYKGLVEEANEDNESDLENSSTTRPTNIEIQKTQPRNFEILETQLQSIEIQPERVEIQETQSTNLEIQEISNPYSTSSIIALFKPPYHSDSPMII</sequence>